<protein>
    <submittedName>
        <fullName evidence="2">Uncharacterized protein</fullName>
    </submittedName>
</protein>
<evidence type="ECO:0000313" key="2">
    <source>
        <dbReference type="EMBL" id="KAJ5300025.1"/>
    </source>
</evidence>
<accession>A0A9W9PMW7</accession>
<organism evidence="2 3">
    <name type="scientific">Penicillium atrosanguineum</name>
    <dbReference type="NCBI Taxonomy" id="1132637"/>
    <lineage>
        <taxon>Eukaryota</taxon>
        <taxon>Fungi</taxon>
        <taxon>Dikarya</taxon>
        <taxon>Ascomycota</taxon>
        <taxon>Pezizomycotina</taxon>
        <taxon>Eurotiomycetes</taxon>
        <taxon>Eurotiomycetidae</taxon>
        <taxon>Eurotiales</taxon>
        <taxon>Aspergillaceae</taxon>
        <taxon>Penicillium</taxon>
    </lineage>
</organism>
<comment type="caution">
    <text evidence="2">The sequence shown here is derived from an EMBL/GenBank/DDBJ whole genome shotgun (WGS) entry which is preliminary data.</text>
</comment>
<proteinExistence type="predicted"/>
<dbReference type="AlphaFoldDB" id="A0A9W9PMW7"/>
<evidence type="ECO:0000313" key="3">
    <source>
        <dbReference type="Proteomes" id="UP001147746"/>
    </source>
</evidence>
<feature type="region of interest" description="Disordered" evidence="1">
    <location>
        <begin position="1"/>
        <end position="87"/>
    </location>
</feature>
<evidence type="ECO:0000256" key="1">
    <source>
        <dbReference type="SAM" id="MobiDB-lite"/>
    </source>
</evidence>
<dbReference type="EMBL" id="JAPZBO010000010">
    <property type="protein sequence ID" value="KAJ5300025.1"/>
    <property type="molecule type" value="Genomic_DNA"/>
</dbReference>
<keyword evidence="3" id="KW-1185">Reference proteome</keyword>
<feature type="compositionally biased region" description="Acidic residues" evidence="1">
    <location>
        <begin position="29"/>
        <end position="44"/>
    </location>
</feature>
<sequence length="87" mass="10404">MKEFFTLDEIEAGKEEEREYTPDHFELDPVSDYEEQETQEEDEDKAEKELPQPNNDSDEVDLPQLESTQARRASERSRKRPRQEDDE</sequence>
<reference evidence="2" key="2">
    <citation type="journal article" date="2023" name="IMA Fungus">
        <title>Comparative genomic study of the Penicillium genus elucidates a diverse pangenome and 15 lateral gene transfer events.</title>
        <authorList>
            <person name="Petersen C."/>
            <person name="Sorensen T."/>
            <person name="Nielsen M.R."/>
            <person name="Sondergaard T.E."/>
            <person name="Sorensen J.L."/>
            <person name="Fitzpatrick D.A."/>
            <person name="Frisvad J.C."/>
            <person name="Nielsen K.L."/>
        </authorList>
    </citation>
    <scope>NUCLEOTIDE SEQUENCE</scope>
    <source>
        <strain evidence="2">IBT 21472</strain>
    </source>
</reference>
<dbReference type="Proteomes" id="UP001147746">
    <property type="component" value="Unassembled WGS sequence"/>
</dbReference>
<reference evidence="2" key="1">
    <citation type="submission" date="2022-12" db="EMBL/GenBank/DDBJ databases">
        <authorList>
            <person name="Petersen C."/>
        </authorList>
    </citation>
    <scope>NUCLEOTIDE SEQUENCE</scope>
    <source>
        <strain evidence="2">IBT 21472</strain>
    </source>
</reference>
<feature type="compositionally biased region" description="Basic and acidic residues" evidence="1">
    <location>
        <begin position="1"/>
        <end position="27"/>
    </location>
</feature>
<gene>
    <name evidence="2" type="ORF">N7476_011582</name>
</gene>
<name>A0A9W9PMW7_9EURO</name>